<dbReference type="Pfam" id="PF00071">
    <property type="entry name" value="Ras"/>
    <property type="match status" value="1"/>
</dbReference>
<dbReference type="PANTHER" id="PTHR46149:SF7">
    <property type="entry name" value="GTP-BINDING PROTEIN DI-RAS2"/>
    <property type="match status" value="1"/>
</dbReference>
<dbReference type="AlphaFoldDB" id="A0A6J8DH63"/>
<dbReference type="GO" id="GO:0003924">
    <property type="term" value="F:GTPase activity"/>
    <property type="evidence" value="ECO:0007669"/>
    <property type="project" value="InterPro"/>
</dbReference>
<evidence type="ECO:0000256" key="4">
    <source>
        <dbReference type="ARBA" id="ARBA00023134"/>
    </source>
</evidence>
<dbReference type="SMART" id="SM00174">
    <property type="entry name" value="RHO"/>
    <property type="match status" value="1"/>
</dbReference>
<keyword evidence="6" id="KW-0449">Lipoprotein</keyword>
<keyword evidence="5" id="KW-0472">Membrane</keyword>
<dbReference type="PRINTS" id="PR00449">
    <property type="entry name" value="RASTRNSFRMNG"/>
</dbReference>
<dbReference type="PROSITE" id="PS51419">
    <property type="entry name" value="RAB"/>
    <property type="match status" value="1"/>
</dbReference>
<dbReference type="OrthoDB" id="10020961at2759"/>
<proteinExistence type="inferred from homology"/>
<dbReference type="InterPro" id="IPR027417">
    <property type="entry name" value="P-loop_NTPase"/>
</dbReference>
<evidence type="ECO:0000313" key="9">
    <source>
        <dbReference type="EMBL" id="CAC5407419.1"/>
    </source>
</evidence>
<dbReference type="GO" id="GO:0005886">
    <property type="term" value="C:plasma membrane"/>
    <property type="evidence" value="ECO:0007669"/>
    <property type="project" value="UniProtKB-SubCell"/>
</dbReference>
<dbReference type="Proteomes" id="UP000507470">
    <property type="component" value="Unassembled WGS sequence"/>
</dbReference>
<dbReference type="InterPro" id="IPR001806">
    <property type="entry name" value="Small_GTPase"/>
</dbReference>
<dbReference type="PANTHER" id="PTHR46149">
    <property type="entry name" value="MIP08469P"/>
    <property type="match status" value="1"/>
</dbReference>
<keyword evidence="4" id="KW-0547">Nucleotide-binding</keyword>
<gene>
    <name evidence="9" type="ORF">MCOR_40899</name>
</gene>
<evidence type="ECO:0000256" key="5">
    <source>
        <dbReference type="ARBA" id="ARBA00023136"/>
    </source>
</evidence>
<keyword evidence="4" id="KW-0342">GTP-binding</keyword>
<evidence type="ECO:0000256" key="6">
    <source>
        <dbReference type="ARBA" id="ARBA00023288"/>
    </source>
</evidence>
<keyword evidence="10" id="KW-1185">Reference proteome</keyword>
<evidence type="ECO:0000256" key="2">
    <source>
        <dbReference type="ARBA" id="ARBA00022475"/>
    </source>
</evidence>
<accession>A0A6J8DH63</accession>
<dbReference type="SUPFAM" id="SSF52540">
    <property type="entry name" value="P-loop containing nucleoside triphosphate hydrolases"/>
    <property type="match status" value="1"/>
</dbReference>
<keyword evidence="3" id="KW-0488">Methylation</keyword>
<dbReference type="NCBIfam" id="TIGR00231">
    <property type="entry name" value="small_GTP"/>
    <property type="match status" value="1"/>
</dbReference>
<sequence length="334" mass="38155">MTDDTSRHQVFLLGAGRVGKTSILNQYMKGNFTEIYTETVENIQTQPYSVNGNIKYVDFIDTAGSIAFPAMRQIYISKANGFILVYSIDDAYSFREVVRIWEQIKCVRKNVLSIPCVVVGNKIDNDNKRQIETFDALEWAFNQNLGGCFLEVSTKEGGNVKDIFDILLEQIGNTRALQTGRFTIRSTSLSRKSVEDDGFRLKLRKKRFDKMVAYDKVVSSTKIFQQAAFDGYKKNTIYRLKPEPKLRSNNPLARKKSFGKNDDKPFNVRSTSVPAVNEKFTATGQLARKSLEDIYSYKTTRYEPGTTENESKTKINGNRGLFAKVRKYFRRSST</sequence>
<evidence type="ECO:0000256" key="8">
    <source>
        <dbReference type="SAM" id="MobiDB-lite"/>
    </source>
</evidence>
<dbReference type="Gene3D" id="3.40.50.300">
    <property type="entry name" value="P-loop containing nucleotide triphosphate hydrolases"/>
    <property type="match status" value="1"/>
</dbReference>
<evidence type="ECO:0000256" key="7">
    <source>
        <dbReference type="ARBA" id="ARBA00038061"/>
    </source>
</evidence>
<dbReference type="SMART" id="SM00173">
    <property type="entry name" value="RAS"/>
    <property type="match status" value="1"/>
</dbReference>
<comment type="subcellular location">
    <subcellularLocation>
        <location evidence="1">Cell membrane</location>
        <topology evidence="1">Lipid-anchor</topology>
    </subcellularLocation>
</comment>
<organism evidence="9 10">
    <name type="scientific">Mytilus coruscus</name>
    <name type="common">Sea mussel</name>
    <dbReference type="NCBI Taxonomy" id="42192"/>
    <lineage>
        <taxon>Eukaryota</taxon>
        <taxon>Metazoa</taxon>
        <taxon>Spiralia</taxon>
        <taxon>Lophotrochozoa</taxon>
        <taxon>Mollusca</taxon>
        <taxon>Bivalvia</taxon>
        <taxon>Autobranchia</taxon>
        <taxon>Pteriomorphia</taxon>
        <taxon>Mytilida</taxon>
        <taxon>Mytiloidea</taxon>
        <taxon>Mytilidae</taxon>
        <taxon>Mytilinae</taxon>
        <taxon>Mytilus</taxon>
    </lineage>
</organism>
<dbReference type="PROSITE" id="PS51421">
    <property type="entry name" value="RAS"/>
    <property type="match status" value="1"/>
</dbReference>
<protein>
    <submittedName>
        <fullName evidence="9">Uncharacterized protein</fullName>
    </submittedName>
</protein>
<dbReference type="GO" id="GO:0005525">
    <property type="term" value="F:GTP binding"/>
    <property type="evidence" value="ECO:0007669"/>
    <property type="project" value="UniProtKB-KW"/>
</dbReference>
<evidence type="ECO:0000256" key="1">
    <source>
        <dbReference type="ARBA" id="ARBA00004193"/>
    </source>
</evidence>
<dbReference type="EMBL" id="CACVKT020007415">
    <property type="protein sequence ID" value="CAC5407419.1"/>
    <property type="molecule type" value="Genomic_DNA"/>
</dbReference>
<evidence type="ECO:0000256" key="3">
    <source>
        <dbReference type="ARBA" id="ARBA00022481"/>
    </source>
</evidence>
<evidence type="ECO:0000313" key="10">
    <source>
        <dbReference type="Proteomes" id="UP000507470"/>
    </source>
</evidence>
<reference evidence="9 10" key="1">
    <citation type="submission" date="2020-06" db="EMBL/GenBank/DDBJ databases">
        <authorList>
            <person name="Li R."/>
            <person name="Bekaert M."/>
        </authorList>
    </citation>
    <scope>NUCLEOTIDE SEQUENCE [LARGE SCALE GENOMIC DNA]</scope>
    <source>
        <strain evidence="10">wild</strain>
    </source>
</reference>
<dbReference type="InterPro" id="IPR005225">
    <property type="entry name" value="Small_GTP-bd"/>
</dbReference>
<name>A0A6J8DH63_MYTCO</name>
<dbReference type="InterPro" id="IPR052236">
    <property type="entry name" value="Small_GTPase_RasD"/>
</dbReference>
<comment type="similarity">
    <text evidence="7">Belongs to the small GTPase superfamily. RasD family.</text>
</comment>
<dbReference type="SMART" id="SM00175">
    <property type="entry name" value="RAB"/>
    <property type="match status" value="1"/>
</dbReference>
<keyword evidence="2" id="KW-1003">Cell membrane</keyword>
<feature type="region of interest" description="Disordered" evidence="8">
    <location>
        <begin position="244"/>
        <end position="269"/>
    </location>
</feature>